<dbReference type="EMBL" id="CABPRJ010001361">
    <property type="protein sequence ID" value="VVC35301.1"/>
    <property type="molecule type" value="Genomic_DNA"/>
</dbReference>
<dbReference type="AlphaFoldDB" id="A0A5E4MV55"/>
<evidence type="ECO:0000313" key="2">
    <source>
        <dbReference type="EMBL" id="VVC35301.1"/>
    </source>
</evidence>
<feature type="compositionally biased region" description="Low complexity" evidence="1">
    <location>
        <begin position="39"/>
        <end position="51"/>
    </location>
</feature>
<reference evidence="2 3" key="1">
    <citation type="submission" date="2019-08" db="EMBL/GenBank/DDBJ databases">
        <authorList>
            <person name="Alioto T."/>
            <person name="Alioto T."/>
            <person name="Gomez Garrido J."/>
        </authorList>
    </citation>
    <scope>NUCLEOTIDE SEQUENCE [LARGE SCALE GENOMIC DNA]</scope>
</reference>
<evidence type="ECO:0000256" key="1">
    <source>
        <dbReference type="SAM" id="MobiDB-lite"/>
    </source>
</evidence>
<feature type="region of interest" description="Disordered" evidence="1">
    <location>
        <begin position="1"/>
        <end position="20"/>
    </location>
</feature>
<accession>A0A5E4MV55</accession>
<gene>
    <name evidence="2" type="ORF">CINCED_3A018510</name>
</gene>
<feature type="compositionally biased region" description="Polar residues" evidence="1">
    <location>
        <begin position="71"/>
        <end position="80"/>
    </location>
</feature>
<name>A0A5E4MV55_9HEMI</name>
<feature type="compositionally biased region" description="Acidic residues" evidence="1">
    <location>
        <begin position="27"/>
        <end position="38"/>
    </location>
</feature>
<organism evidence="2 3">
    <name type="scientific">Cinara cedri</name>
    <dbReference type="NCBI Taxonomy" id="506608"/>
    <lineage>
        <taxon>Eukaryota</taxon>
        <taxon>Metazoa</taxon>
        <taxon>Ecdysozoa</taxon>
        <taxon>Arthropoda</taxon>
        <taxon>Hexapoda</taxon>
        <taxon>Insecta</taxon>
        <taxon>Pterygota</taxon>
        <taxon>Neoptera</taxon>
        <taxon>Paraneoptera</taxon>
        <taxon>Hemiptera</taxon>
        <taxon>Sternorrhyncha</taxon>
        <taxon>Aphidomorpha</taxon>
        <taxon>Aphidoidea</taxon>
        <taxon>Aphididae</taxon>
        <taxon>Lachninae</taxon>
        <taxon>Cinara</taxon>
    </lineage>
</organism>
<sequence>MEGMDNVSGHAARKNNDGDKLIKIAFSDDDDNANEEDNVIGNNSGDNNNFGTIVINSDHDESEEDDKTKINKYSNLQDEE</sequence>
<dbReference type="Proteomes" id="UP000325440">
    <property type="component" value="Unassembled WGS sequence"/>
</dbReference>
<keyword evidence="3" id="KW-1185">Reference proteome</keyword>
<feature type="non-terminal residue" evidence="2">
    <location>
        <position position="80"/>
    </location>
</feature>
<protein>
    <submittedName>
        <fullName evidence="2">Uncharacterized protein</fullName>
    </submittedName>
</protein>
<evidence type="ECO:0000313" key="3">
    <source>
        <dbReference type="Proteomes" id="UP000325440"/>
    </source>
</evidence>
<feature type="region of interest" description="Disordered" evidence="1">
    <location>
        <begin position="26"/>
        <end position="80"/>
    </location>
</feature>
<proteinExistence type="predicted"/>